<proteinExistence type="predicted"/>
<reference evidence="2" key="1">
    <citation type="submission" date="2021-02" db="EMBL/GenBank/DDBJ databases">
        <authorList>
            <person name="Nowell W R."/>
        </authorList>
    </citation>
    <scope>NUCLEOTIDE SEQUENCE</scope>
</reference>
<comment type="caution">
    <text evidence="2">The sequence shown here is derived from an EMBL/GenBank/DDBJ whole genome shotgun (WGS) entry which is preliminary data.</text>
</comment>
<accession>A0A815EBU4</accession>
<dbReference type="Proteomes" id="UP000663854">
    <property type="component" value="Unassembled WGS sequence"/>
</dbReference>
<dbReference type="Proteomes" id="UP000663870">
    <property type="component" value="Unassembled WGS sequence"/>
</dbReference>
<dbReference type="EMBL" id="CAJNOL010004057">
    <property type="protein sequence ID" value="CAF1580098.1"/>
    <property type="molecule type" value="Genomic_DNA"/>
</dbReference>
<sequence>MKYSFIELNDLPNEILMIILKKLHNVEILYSLIDVNKRLNTIVHDPIFTSYLTLMTSSSNCLFDRLTDTILDRFCLQILPKIHHKIEFFNLESSSMERILLLTNYPNLYGLGLYNLASETARDLFTGKIFASINY</sequence>
<protein>
    <recommendedName>
        <fullName evidence="1">F-box domain-containing protein</fullName>
    </recommendedName>
</protein>
<organism evidence="2 4">
    <name type="scientific">Rotaria sordida</name>
    <dbReference type="NCBI Taxonomy" id="392033"/>
    <lineage>
        <taxon>Eukaryota</taxon>
        <taxon>Metazoa</taxon>
        <taxon>Spiralia</taxon>
        <taxon>Gnathifera</taxon>
        <taxon>Rotifera</taxon>
        <taxon>Eurotatoria</taxon>
        <taxon>Bdelloidea</taxon>
        <taxon>Philodinida</taxon>
        <taxon>Philodinidae</taxon>
        <taxon>Rotaria</taxon>
    </lineage>
</organism>
<evidence type="ECO:0000313" key="5">
    <source>
        <dbReference type="Proteomes" id="UP000663870"/>
    </source>
</evidence>
<evidence type="ECO:0000313" key="3">
    <source>
        <dbReference type="EMBL" id="CAF1580098.1"/>
    </source>
</evidence>
<dbReference type="InterPro" id="IPR001810">
    <property type="entry name" value="F-box_dom"/>
</dbReference>
<feature type="domain" description="F-box" evidence="1">
    <location>
        <begin position="5"/>
        <end position="54"/>
    </location>
</feature>
<evidence type="ECO:0000313" key="4">
    <source>
        <dbReference type="Proteomes" id="UP000663854"/>
    </source>
</evidence>
<gene>
    <name evidence="3" type="ORF">JXQ802_LOCUS46120</name>
    <name evidence="2" type="ORF">PYM288_LOCUS30385</name>
</gene>
<dbReference type="AlphaFoldDB" id="A0A815EBU4"/>
<keyword evidence="5" id="KW-1185">Reference proteome</keyword>
<evidence type="ECO:0000259" key="1">
    <source>
        <dbReference type="PROSITE" id="PS50181"/>
    </source>
</evidence>
<dbReference type="PROSITE" id="PS50181">
    <property type="entry name" value="FBOX"/>
    <property type="match status" value="1"/>
</dbReference>
<dbReference type="EMBL" id="CAJNOH010002792">
    <property type="protein sequence ID" value="CAF1310432.1"/>
    <property type="molecule type" value="Genomic_DNA"/>
</dbReference>
<name>A0A815EBU4_9BILA</name>
<dbReference type="InterPro" id="IPR036047">
    <property type="entry name" value="F-box-like_dom_sf"/>
</dbReference>
<dbReference type="SUPFAM" id="SSF81383">
    <property type="entry name" value="F-box domain"/>
    <property type="match status" value="1"/>
</dbReference>
<evidence type="ECO:0000313" key="2">
    <source>
        <dbReference type="EMBL" id="CAF1310432.1"/>
    </source>
</evidence>
<dbReference type="Pfam" id="PF12937">
    <property type="entry name" value="F-box-like"/>
    <property type="match status" value="1"/>
</dbReference>